<reference evidence="4" key="1">
    <citation type="submission" date="2017-06" db="EMBL/GenBank/DDBJ databases">
        <title>Genome analysis of Fimbriiglobus ruber SP5, the first member of the order Planctomycetales with confirmed chitinolytic capability.</title>
        <authorList>
            <person name="Ravin N.V."/>
            <person name="Rakitin A.L."/>
            <person name="Ivanova A.A."/>
            <person name="Beletsky A.V."/>
            <person name="Kulichevskaya I.S."/>
            <person name="Mardanov A.V."/>
            <person name="Dedysh S.N."/>
        </authorList>
    </citation>
    <scope>NUCLEOTIDE SEQUENCE [LARGE SCALE GENOMIC DNA]</scope>
    <source>
        <strain evidence="4">SP5</strain>
    </source>
</reference>
<dbReference type="Proteomes" id="UP000214646">
    <property type="component" value="Unassembled WGS sequence"/>
</dbReference>
<feature type="transmembrane region" description="Helical" evidence="1">
    <location>
        <begin position="56"/>
        <end position="74"/>
    </location>
</feature>
<accession>A0A225E3R6</accession>
<proteinExistence type="predicted"/>
<keyword evidence="1" id="KW-0812">Transmembrane</keyword>
<dbReference type="EMBL" id="NIDE01000004">
    <property type="protein sequence ID" value="OWK43037.1"/>
    <property type="molecule type" value="Genomic_DNA"/>
</dbReference>
<dbReference type="OrthoDB" id="237862at2"/>
<sequence length="653" mass="69307">MEFVHASLLAGLAAVALPVIVHLFFRRRARPVDLGTLRFLKIAVRNDTRRRAIKRWILLLLRIACVVLLVFMFARPYRAEFAGGGSTGLTVLLIDRSASMGRQRDGTRLVDHALRELPSILARIPANSRVEAAWFDTRVEPMGASEDDGRGTLSRAEAPATLIGGTDFATALTWAGARCNAARGSGPLSVHVVTDLQRSGFGSLEEFAFPKDVPVRVWDVGVPTSANVAVTEVRPVSLMVPADRPTTVQASVLNARPTPLDHLSVRLKLANGGKVVDVPAVAAASPGATATVSFETPPLSPGLWQGTVSFAAEDDLPLDNARHVAIYAAAKPRVLLLDGAARDVAALGEGYFLEAALRLAPPGDAAADGPFQVAILPYTSGARLPDLSQVDVLVAADVAGFPAADAAKIREFLKRGGGAVVLGGNNLGPASTAQYAVADLSVGEVAGTHAARDQPFRVSEFAADDPVLAPFADPQHGDLRRLTFSGCTRVVPAAGVRVLARLKDGTPLLLERPAGSKRVLWWAAAAGREHGEWSRSRLFLPLVHQLVRGAAGVVGAGPVRDLPAAGEVPGVKQVGDAWEVRNLEPQESDLDRCTAEEFASRLGVTPATDSDSLVAEENKPGDESRTGEWWPWLWLALVVCWVLEGLLANRTIA</sequence>
<dbReference type="NCBIfam" id="TIGR02226">
    <property type="entry name" value="two_anch"/>
    <property type="match status" value="1"/>
</dbReference>
<dbReference type="Gene3D" id="3.40.50.410">
    <property type="entry name" value="von Willebrand factor, type A domain"/>
    <property type="match status" value="1"/>
</dbReference>
<dbReference type="InterPro" id="IPR011933">
    <property type="entry name" value="Double_TM_dom"/>
</dbReference>
<dbReference type="RefSeq" id="WP_088253945.1">
    <property type="nucleotide sequence ID" value="NZ_NIDE01000004.1"/>
</dbReference>
<dbReference type="InterPro" id="IPR036465">
    <property type="entry name" value="vWFA_dom_sf"/>
</dbReference>
<keyword evidence="1" id="KW-1133">Transmembrane helix</keyword>
<evidence type="ECO:0000313" key="3">
    <source>
        <dbReference type="EMBL" id="OWK43037.1"/>
    </source>
</evidence>
<organism evidence="3 4">
    <name type="scientific">Fimbriiglobus ruber</name>
    <dbReference type="NCBI Taxonomy" id="1908690"/>
    <lineage>
        <taxon>Bacteria</taxon>
        <taxon>Pseudomonadati</taxon>
        <taxon>Planctomycetota</taxon>
        <taxon>Planctomycetia</taxon>
        <taxon>Gemmatales</taxon>
        <taxon>Gemmataceae</taxon>
        <taxon>Fimbriiglobus</taxon>
    </lineage>
</organism>
<dbReference type="InterPro" id="IPR029062">
    <property type="entry name" value="Class_I_gatase-like"/>
</dbReference>
<comment type="caution">
    <text evidence="3">The sequence shown here is derived from an EMBL/GenBank/DDBJ whole genome shotgun (WGS) entry which is preliminary data.</text>
</comment>
<dbReference type="SUPFAM" id="SSF52317">
    <property type="entry name" value="Class I glutamine amidotransferase-like"/>
    <property type="match status" value="1"/>
</dbReference>
<gene>
    <name evidence="3" type="ORF">FRUB_02636</name>
</gene>
<feature type="domain" description="Aerotolerance regulator N-terminal" evidence="2">
    <location>
        <begin position="1"/>
        <end position="76"/>
    </location>
</feature>
<protein>
    <recommendedName>
        <fullName evidence="2">Aerotolerance regulator N-terminal domain-containing protein</fullName>
    </recommendedName>
</protein>
<evidence type="ECO:0000259" key="2">
    <source>
        <dbReference type="Pfam" id="PF07584"/>
    </source>
</evidence>
<dbReference type="SUPFAM" id="SSF53300">
    <property type="entry name" value="vWA-like"/>
    <property type="match status" value="1"/>
</dbReference>
<keyword evidence="4" id="KW-1185">Reference proteome</keyword>
<evidence type="ECO:0000313" key="4">
    <source>
        <dbReference type="Proteomes" id="UP000214646"/>
    </source>
</evidence>
<dbReference type="Gene3D" id="3.40.50.880">
    <property type="match status" value="1"/>
</dbReference>
<dbReference type="AlphaFoldDB" id="A0A225E3R6"/>
<name>A0A225E3R6_9BACT</name>
<dbReference type="PANTHER" id="PTHR37464">
    <property type="entry name" value="BLL2463 PROTEIN"/>
    <property type="match status" value="1"/>
</dbReference>
<keyword evidence="1" id="KW-0472">Membrane</keyword>
<dbReference type="PANTHER" id="PTHR37464:SF1">
    <property type="entry name" value="BLL2463 PROTEIN"/>
    <property type="match status" value="1"/>
</dbReference>
<dbReference type="Pfam" id="PF07584">
    <property type="entry name" value="BatA"/>
    <property type="match status" value="1"/>
</dbReference>
<feature type="transmembrane region" description="Helical" evidence="1">
    <location>
        <begin position="6"/>
        <end position="25"/>
    </location>
</feature>
<evidence type="ECO:0000256" key="1">
    <source>
        <dbReference type="SAM" id="Phobius"/>
    </source>
</evidence>
<dbReference type="InterPro" id="IPR024163">
    <property type="entry name" value="Aerotolerance_reg_N"/>
</dbReference>